<evidence type="ECO:0000259" key="1">
    <source>
        <dbReference type="Pfam" id="PF20692"/>
    </source>
</evidence>
<reference evidence="3" key="1">
    <citation type="submission" date="2018-06" db="EMBL/GenBank/DDBJ databases">
        <title>Genome assembly of Danube salmon.</title>
        <authorList>
            <person name="Macqueen D.J."/>
            <person name="Gundappa M.K."/>
        </authorList>
    </citation>
    <scope>NUCLEOTIDE SEQUENCE [LARGE SCALE GENOMIC DNA]</scope>
</reference>
<protein>
    <recommendedName>
        <fullName evidence="1">GREB1-like circularly permuted SF2 helicase domain-containing protein</fullName>
    </recommendedName>
</protein>
<reference evidence="2" key="2">
    <citation type="submission" date="2025-08" db="UniProtKB">
        <authorList>
            <consortium name="Ensembl"/>
        </authorList>
    </citation>
    <scope>IDENTIFICATION</scope>
</reference>
<dbReference type="PANTHER" id="PTHR15720:SF13">
    <property type="entry name" value="PROTEIN GREB1"/>
    <property type="match status" value="1"/>
</dbReference>
<dbReference type="Pfam" id="PF20692">
    <property type="entry name" value="cpSF2-GREB1"/>
    <property type="match status" value="1"/>
</dbReference>
<proteinExistence type="predicted"/>
<organism evidence="2 3">
    <name type="scientific">Hucho hucho</name>
    <name type="common">huchen</name>
    <dbReference type="NCBI Taxonomy" id="62062"/>
    <lineage>
        <taxon>Eukaryota</taxon>
        <taxon>Metazoa</taxon>
        <taxon>Chordata</taxon>
        <taxon>Craniata</taxon>
        <taxon>Vertebrata</taxon>
        <taxon>Euteleostomi</taxon>
        <taxon>Actinopterygii</taxon>
        <taxon>Neopterygii</taxon>
        <taxon>Teleostei</taxon>
        <taxon>Protacanthopterygii</taxon>
        <taxon>Salmoniformes</taxon>
        <taxon>Salmonidae</taxon>
        <taxon>Salmoninae</taxon>
        <taxon>Hucho</taxon>
    </lineage>
</organism>
<sequence>MASVLEERFPKLHSAVIRTQVLIQHYCVALMAVSGRPGSEGRSQHKHTSVETLEIVQSLLSSAQRCPSHHGHMVLLRLPSLALAGWAHQRLVRIRQRLGLGERFEIILGNPSQALSIGQSFTERIKTWLKIQETDWVPRTYLELEALPCILILSGADPLGESLPRYTCTQAHTHTHTQTLDWLIDVFSLSSNQITEVL</sequence>
<name>A0A4W5KFT6_9TELE</name>
<dbReference type="GeneTree" id="ENSGT00390000008041"/>
<dbReference type="Proteomes" id="UP000314982">
    <property type="component" value="Unassembled WGS sequence"/>
</dbReference>
<evidence type="ECO:0000313" key="3">
    <source>
        <dbReference type="Proteomes" id="UP000314982"/>
    </source>
</evidence>
<keyword evidence="3" id="KW-1185">Reference proteome</keyword>
<dbReference type="Ensembl" id="ENSHHUT00000011234.1">
    <property type="protein sequence ID" value="ENSHHUP00000010889.1"/>
    <property type="gene ID" value="ENSHHUG00000006659.1"/>
</dbReference>
<reference evidence="2" key="3">
    <citation type="submission" date="2025-09" db="UniProtKB">
        <authorList>
            <consortium name="Ensembl"/>
        </authorList>
    </citation>
    <scope>IDENTIFICATION</scope>
</reference>
<dbReference type="InterPro" id="IPR028422">
    <property type="entry name" value="GREB1"/>
</dbReference>
<feature type="domain" description="GREB1-like circularly permuted SF2 helicase" evidence="1">
    <location>
        <begin position="1"/>
        <end position="165"/>
    </location>
</feature>
<dbReference type="InterPro" id="IPR048657">
    <property type="entry name" value="GREB1-like_cpSF2"/>
</dbReference>
<dbReference type="PANTHER" id="PTHR15720">
    <property type="entry name" value="GREB1-RELATED"/>
    <property type="match status" value="1"/>
</dbReference>
<dbReference type="AlphaFoldDB" id="A0A4W5KFT6"/>
<dbReference type="STRING" id="62062.ENSHHUP00000010889"/>
<evidence type="ECO:0000313" key="2">
    <source>
        <dbReference type="Ensembl" id="ENSHHUP00000010889.1"/>
    </source>
</evidence>
<accession>A0A4W5KFT6</accession>